<dbReference type="Proteomes" id="UP001500507">
    <property type="component" value="Unassembled WGS sequence"/>
</dbReference>
<sequence length="200" mass="22405">MTLTGISLWLFGIACALVGFLFTWLFYKRADQSAVKNQTPSAINPTVTSTEKDEIETLKADNKRLQRELDLCHARSKLAASAAKKVEAATRITSSFKSTDAVVFDAEAAKKAFGKKVKQDDLKIVEGIGPKIEELFHQKDIKSWRALSETPVEKCKMILTEAGLRYKMHNPGTWPDQAKLAYQGKWTELKTLQDKLSRGK</sequence>
<keyword evidence="4" id="KW-1185">Reference proteome</keyword>
<evidence type="ECO:0000313" key="3">
    <source>
        <dbReference type="EMBL" id="GAA0872640.1"/>
    </source>
</evidence>
<proteinExistence type="predicted"/>
<evidence type="ECO:0000256" key="2">
    <source>
        <dbReference type="SAM" id="Phobius"/>
    </source>
</evidence>
<comment type="caution">
    <text evidence="3">The sequence shown here is derived from an EMBL/GenBank/DDBJ whole genome shotgun (WGS) entry which is preliminary data.</text>
</comment>
<reference evidence="3 4" key="1">
    <citation type="journal article" date="2019" name="Int. J. Syst. Evol. Microbiol.">
        <title>The Global Catalogue of Microorganisms (GCM) 10K type strain sequencing project: providing services to taxonomists for standard genome sequencing and annotation.</title>
        <authorList>
            <consortium name="The Broad Institute Genomics Platform"/>
            <consortium name="The Broad Institute Genome Sequencing Center for Infectious Disease"/>
            <person name="Wu L."/>
            <person name="Ma J."/>
        </authorList>
    </citation>
    <scope>NUCLEOTIDE SEQUENCE [LARGE SCALE GENOMIC DNA]</scope>
    <source>
        <strain evidence="3 4">JCM 16082</strain>
    </source>
</reference>
<keyword evidence="1" id="KW-0175">Coiled coil</keyword>
<dbReference type="EMBL" id="BAAAFG010000015">
    <property type="protein sequence ID" value="GAA0872640.1"/>
    <property type="molecule type" value="Genomic_DNA"/>
</dbReference>
<dbReference type="RefSeq" id="WP_343766320.1">
    <property type="nucleotide sequence ID" value="NZ_BAAAFG010000015.1"/>
</dbReference>
<evidence type="ECO:0000256" key="1">
    <source>
        <dbReference type="SAM" id="Coils"/>
    </source>
</evidence>
<keyword evidence="2" id="KW-1133">Transmembrane helix</keyword>
<keyword evidence="2" id="KW-0472">Membrane</keyword>
<organism evidence="3 4">
    <name type="scientific">Gangjinia marincola</name>
    <dbReference type="NCBI Taxonomy" id="578463"/>
    <lineage>
        <taxon>Bacteria</taxon>
        <taxon>Pseudomonadati</taxon>
        <taxon>Bacteroidota</taxon>
        <taxon>Flavobacteriia</taxon>
        <taxon>Flavobacteriales</taxon>
        <taxon>Flavobacteriaceae</taxon>
        <taxon>Gangjinia</taxon>
    </lineage>
</organism>
<feature type="transmembrane region" description="Helical" evidence="2">
    <location>
        <begin position="6"/>
        <end position="27"/>
    </location>
</feature>
<feature type="coiled-coil region" evidence="1">
    <location>
        <begin position="48"/>
        <end position="75"/>
    </location>
</feature>
<keyword evidence="2" id="KW-0812">Transmembrane</keyword>
<evidence type="ECO:0000313" key="4">
    <source>
        <dbReference type="Proteomes" id="UP001500507"/>
    </source>
</evidence>
<evidence type="ECO:0008006" key="5">
    <source>
        <dbReference type="Google" id="ProtNLM"/>
    </source>
</evidence>
<gene>
    <name evidence="3" type="ORF">GCM10009117_17870</name>
</gene>
<name>A0ABN1MHL8_9FLAO</name>
<protein>
    <recommendedName>
        <fullName evidence="5">Flap endonuclease-1-like 5' DNA nuclease</fullName>
    </recommendedName>
</protein>
<accession>A0ABN1MHL8</accession>